<feature type="non-terminal residue" evidence="3">
    <location>
        <position position="1146"/>
    </location>
</feature>
<organism evidence="3 4">
    <name type="scientific">Trichinella murrelli</name>
    <dbReference type="NCBI Taxonomy" id="144512"/>
    <lineage>
        <taxon>Eukaryota</taxon>
        <taxon>Metazoa</taxon>
        <taxon>Ecdysozoa</taxon>
        <taxon>Nematoda</taxon>
        <taxon>Enoplea</taxon>
        <taxon>Dorylaimia</taxon>
        <taxon>Trichinellida</taxon>
        <taxon>Trichinellidae</taxon>
        <taxon>Trichinella</taxon>
    </lineage>
</organism>
<protein>
    <submittedName>
        <fullName evidence="3">Plancitoxin-1</fullName>
    </submittedName>
</protein>
<dbReference type="GO" id="GO:0006309">
    <property type="term" value="P:apoptotic DNA fragmentation"/>
    <property type="evidence" value="ECO:0007669"/>
    <property type="project" value="TreeGrafter"/>
</dbReference>
<dbReference type="AlphaFoldDB" id="A0A0V0T7E5"/>
<dbReference type="Pfam" id="PF03265">
    <property type="entry name" value="DNase_II"/>
    <property type="match status" value="4"/>
</dbReference>
<evidence type="ECO:0000313" key="4">
    <source>
        <dbReference type="Proteomes" id="UP000055048"/>
    </source>
</evidence>
<dbReference type="CDD" id="cd09120">
    <property type="entry name" value="PLDc_DNaseII_1"/>
    <property type="match status" value="1"/>
</dbReference>
<gene>
    <name evidence="3" type="primary">Dnase2</name>
    <name evidence="3" type="ORF">T05_14478</name>
</gene>
<proteinExistence type="inferred from homology"/>
<dbReference type="Proteomes" id="UP000055048">
    <property type="component" value="Unassembled WGS sequence"/>
</dbReference>
<dbReference type="OrthoDB" id="5917236at2759"/>
<reference evidence="3 4" key="1">
    <citation type="submission" date="2015-01" db="EMBL/GenBank/DDBJ databases">
        <title>Evolution of Trichinella species and genotypes.</title>
        <authorList>
            <person name="Korhonen P.K."/>
            <person name="Edoardo P."/>
            <person name="Giuseppe L.R."/>
            <person name="Gasser R.B."/>
        </authorList>
    </citation>
    <scope>NUCLEOTIDE SEQUENCE [LARGE SCALE GENOMIC DNA]</scope>
    <source>
        <strain evidence="3">ISS417</strain>
    </source>
</reference>
<comment type="caution">
    <text evidence="3">The sequence shown here is derived from an EMBL/GenBank/DDBJ whole genome shotgun (WGS) entry which is preliminary data.</text>
</comment>
<dbReference type="EMBL" id="JYDJ01000496">
    <property type="protein sequence ID" value="KRX34924.1"/>
    <property type="molecule type" value="Genomic_DNA"/>
</dbReference>
<dbReference type="PANTHER" id="PTHR10858">
    <property type="entry name" value="DEOXYRIBONUCLEASE II"/>
    <property type="match status" value="1"/>
</dbReference>
<keyword evidence="2" id="KW-0378">Hydrolase</keyword>
<keyword evidence="4" id="KW-1185">Reference proteome</keyword>
<evidence type="ECO:0000256" key="2">
    <source>
        <dbReference type="ARBA" id="ARBA00022801"/>
    </source>
</evidence>
<evidence type="ECO:0000313" key="3">
    <source>
        <dbReference type="EMBL" id="KRX34924.1"/>
    </source>
</evidence>
<comment type="similarity">
    <text evidence="1">Belongs to the DNase II family.</text>
</comment>
<sequence>MSRNCTDAMEMIFWAKVVSKGVIIAEEQNKGFWLVHTAKYFPNLAGAVGDLFTNEKTTKEAAAFLCMSYTDVNLRAVAKIIDYEQPIVFFAQRSATPATQAFYDSSEIQTLVNGLHKYQPTASASGDGVTTLTPAVTVKIFASAPVAYSSDIYSNYVVKILRKSFQVYTPGTTTTVLRRSCVGTLKVENVLGPITIKDTVIQKGEDSARWSVPKSDSDFICLSNTGRTLGVTPIDYQCKEQDNDVDWFFVYKLPGGKSSHHLLPNAATDWSAVETIDDQNKPMHSTMNIYIGSQNKPNTNIVAYSNYPPHFKFELPMSPGKGVIMAEDNNKGFWLVHTAKYFPNLALAITDLFSNEKITKEAAAFLCMSYSDVNLRAIAKIIDYEQPIVFFAQKSATVQAFYDSSEIQKLVNGLHKYQPTASASGDGIATLTPPGTVKIFASAPVGYSSDIYLNYIVKIMKKSFQVYTPGTTTTVLRRSCVGTLKVENVLGPITVKDTEIPIGQDGARWSVPKSDPDFVCLSNTGRTANDAKYGATVACVLSKEAAALFFVYKLPGGKSSHYLKPGDADWEALADIDAAQQPIHSTMNTYFNSGNKDNANIILYSNYPPHFKFELPMSPGKGVIMAEDANKGFWLVHTAKYFPNLAGAIGDLFSNEKTKKDAAAFLCMTYSDVNLRAIAKIIDYEQPIVFFAQRSAAQATQAFYDSSEIQTLVNGLHKYQPTASTSGDGITTFTPPGPVKIFASAPVAYSSDIYSNYVVKILQKSFQVYTPGTTATVLKKSCVGTLKVENVLGPITVKDTEIPIGQDSARWSVPKSDSDFICLSNTGRTANDAKYGATVACVLSKEAATLFRNMIKKENLDACPFFVYKLPGGKSSHYLKPGEADWAALADIDAQQQPIHSTMDKYFASGNKDHANIVAYSNYPPHFKFELPMSPGKGVIMAETANKGFWLVHTAKYFPNLAGTTATLFSNEKTTKDAAAFLCMSYSDVNLRAIAKIIDYEQPIIYFTQRSASQPVQSFYDSPEIQKLVNGLQKYQPIAATSGDGVRTLTQPGTVKIFASAPVAYSSDIYSNYVVKILKKSLQVYTPGTTTTVLRKLCVGSLKVENVLGPITVKDTKIPIKQDSARWSVPKSDPDFVCLSNTGRTV</sequence>
<dbReference type="PANTHER" id="PTHR10858:SF23">
    <property type="entry name" value="DEOXYRIBONUCLEASE II"/>
    <property type="match status" value="1"/>
</dbReference>
<evidence type="ECO:0000256" key="1">
    <source>
        <dbReference type="ARBA" id="ARBA00007527"/>
    </source>
</evidence>
<dbReference type="InterPro" id="IPR004947">
    <property type="entry name" value="DNase_II"/>
</dbReference>
<name>A0A0V0T7E5_9BILA</name>
<accession>A0A0V0T7E5</accession>
<dbReference type="GO" id="GO:0004531">
    <property type="term" value="F:deoxyribonuclease II activity"/>
    <property type="evidence" value="ECO:0007669"/>
    <property type="project" value="InterPro"/>
</dbReference>